<name>A0AAV4Q358_CAEEX</name>
<evidence type="ECO:0000313" key="2">
    <source>
        <dbReference type="EMBL" id="GIY02450.1"/>
    </source>
</evidence>
<dbReference type="Proteomes" id="UP001054945">
    <property type="component" value="Unassembled WGS sequence"/>
</dbReference>
<evidence type="ECO:0000313" key="3">
    <source>
        <dbReference type="Proteomes" id="UP001054945"/>
    </source>
</evidence>
<protein>
    <submittedName>
        <fullName evidence="2">Uncharacterized protein</fullName>
    </submittedName>
</protein>
<feature type="region of interest" description="Disordered" evidence="1">
    <location>
        <begin position="1"/>
        <end position="21"/>
    </location>
</feature>
<dbReference type="AlphaFoldDB" id="A0AAV4Q358"/>
<comment type="caution">
    <text evidence="2">The sequence shown here is derived from an EMBL/GenBank/DDBJ whole genome shotgun (WGS) entry which is preliminary data.</text>
</comment>
<sequence length="112" mass="12547">MPTASLPIQTRENTRDTSASRLARSLTSTAIHFQQSTTTQRRQNTRSYLFVLKTSFPTQGITLRGGDYLTRSVNQKSRACGLSHATPCTALIPMSSFLDLEKILYHTAVYTY</sequence>
<reference evidence="2 3" key="1">
    <citation type="submission" date="2021-06" db="EMBL/GenBank/DDBJ databases">
        <title>Caerostris extrusa draft genome.</title>
        <authorList>
            <person name="Kono N."/>
            <person name="Arakawa K."/>
        </authorList>
    </citation>
    <scope>NUCLEOTIDE SEQUENCE [LARGE SCALE GENOMIC DNA]</scope>
</reference>
<organism evidence="2 3">
    <name type="scientific">Caerostris extrusa</name>
    <name type="common">Bark spider</name>
    <name type="synonym">Caerostris bankana</name>
    <dbReference type="NCBI Taxonomy" id="172846"/>
    <lineage>
        <taxon>Eukaryota</taxon>
        <taxon>Metazoa</taxon>
        <taxon>Ecdysozoa</taxon>
        <taxon>Arthropoda</taxon>
        <taxon>Chelicerata</taxon>
        <taxon>Arachnida</taxon>
        <taxon>Araneae</taxon>
        <taxon>Araneomorphae</taxon>
        <taxon>Entelegynae</taxon>
        <taxon>Araneoidea</taxon>
        <taxon>Araneidae</taxon>
        <taxon>Caerostris</taxon>
    </lineage>
</organism>
<gene>
    <name evidence="2" type="ORF">CEXT_300671</name>
</gene>
<dbReference type="EMBL" id="BPLR01005446">
    <property type="protein sequence ID" value="GIY02450.1"/>
    <property type="molecule type" value="Genomic_DNA"/>
</dbReference>
<accession>A0AAV4Q358</accession>
<evidence type="ECO:0000256" key="1">
    <source>
        <dbReference type="SAM" id="MobiDB-lite"/>
    </source>
</evidence>
<keyword evidence="3" id="KW-1185">Reference proteome</keyword>
<proteinExistence type="predicted"/>